<keyword evidence="1" id="KW-0472">Membrane</keyword>
<feature type="transmembrane region" description="Helical" evidence="1">
    <location>
        <begin position="149"/>
        <end position="165"/>
    </location>
</feature>
<evidence type="ECO:0000313" key="2">
    <source>
        <dbReference type="EMBL" id="GGR73525.1"/>
    </source>
</evidence>
<protein>
    <submittedName>
        <fullName evidence="2">Uncharacterized protein</fullName>
    </submittedName>
</protein>
<keyword evidence="1" id="KW-1133">Transmembrane helix</keyword>
<feature type="transmembrane region" description="Helical" evidence="1">
    <location>
        <begin position="65"/>
        <end position="86"/>
    </location>
</feature>
<organism evidence="2 3">
    <name type="scientific">Streptomyces humidus</name>
    <dbReference type="NCBI Taxonomy" id="52259"/>
    <lineage>
        <taxon>Bacteria</taxon>
        <taxon>Bacillati</taxon>
        <taxon>Actinomycetota</taxon>
        <taxon>Actinomycetes</taxon>
        <taxon>Kitasatosporales</taxon>
        <taxon>Streptomycetaceae</taxon>
        <taxon>Streptomyces</taxon>
    </lineage>
</organism>
<reference evidence="2" key="2">
    <citation type="submission" date="2020-09" db="EMBL/GenBank/DDBJ databases">
        <authorList>
            <person name="Sun Q."/>
            <person name="Ohkuma M."/>
        </authorList>
    </citation>
    <scope>NUCLEOTIDE SEQUENCE</scope>
    <source>
        <strain evidence="2">JCM 4386</strain>
    </source>
</reference>
<dbReference type="Proteomes" id="UP000606194">
    <property type="component" value="Unassembled WGS sequence"/>
</dbReference>
<dbReference type="EMBL" id="BMTL01000004">
    <property type="protein sequence ID" value="GGR73525.1"/>
    <property type="molecule type" value="Genomic_DNA"/>
</dbReference>
<gene>
    <name evidence="2" type="ORF">GCM10010269_10590</name>
</gene>
<proteinExistence type="predicted"/>
<keyword evidence="3" id="KW-1185">Reference proteome</keyword>
<evidence type="ECO:0000313" key="3">
    <source>
        <dbReference type="Proteomes" id="UP000606194"/>
    </source>
</evidence>
<sequence length="167" mass="17267">MGAASGSPACGATPASGGAVGGAGTGCDRPATGAVARVTARGAADWWDDRMPTAFTALRRLLPPLAVHLLIGLPTAVVVLCARWYLAHGHCDYGDLHRRDLDLCTYDQIENSGLVLPALVVSSAFVALLLVLFDGLGPLRTGRPLRPRLLTLPAILLPYAAYAALGG</sequence>
<name>A0A918FRR4_9ACTN</name>
<reference evidence="2" key="1">
    <citation type="journal article" date="2014" name="Int. J. Syst. Evol. Microbiol.">
        <title>Complete genome sequence of Corynebacterium casei LMG S-19264T (=DSM 44701T), isolated from a smear-ripened cheese.</title>
        <authorList>
            <consortium name="US DOE Joint Genome Institute (JGI-PGF)"/>
            <person name="Walter F."/>
            <person name="Albersmeier A."/>
            <person name="Kalinowski J."/>
            <person name="Ruckert C."/>
        </authorList>
    </citation>
    <scope>NUCLEOTIDE SEQUENCE</scope>
    <source>
        <strain evidence="2">JCM 4386</strain>
    </source>
</reference>
<dbReference type="AlphaFoldDB" id="A0A918FRR4"/>
<evidence type="ECO:0000256" key="1">
    <source>
        <dbReference type="SAM" id="Phobius"/>
    </source>
</evidence>
<keyword evidence="1" id="KW-0812">Transmembrane</keyword>
<comment type="caution">
    <text evidence="2">The sequence shown here is derived from an EMBL/GenBank/DDBJ whole genome shotgun (WGS) entry which is preliminary data.</text>
</comment>
<feature type="transmembrane region" description="Helical" evidence="1">
    <location>
        <begin position="115"/>
        <end position="137"/>
    </location>
</feature>
<accession>A0A918FRR4</accession>